<dbReference type="Proteomes" id="UP001619887">
    <property type="component" value="Unassembled WGS sequence"/>
</dbReference>
<sequence length="92" mass="10404">MLWLNTCSLHVSVSGPEAEIQHLDVLHSVYQLQDFTFTGTFSSVAECNNTETKETLAIKIFKKGSQKRHRAGHAENYPWSRSDQPRSVLGEL</sequence>
<accession>A0ABD2G9F2</accession>
<comment type="caution">
    <text evidence="2">The sequence shown here is derived from an EMBL/GenBank/DDBJ whole genome shotgun (WGS) entry which is preliminary data.</text>
</comment>
<evidence type="ECO:0000313" key="2">
    <source>
        <dbReference type="EMBL" id="KAL3049923.1"/>
    </source>
</evidence>
<dbReference type="Gene3D" id="3.30.200.20">
    <property type="entry name" value="Phosphorylase Kinase, domain 1"/>
    <property type="match status" value="1"/>
</dbReference>
<reference evidence="2 3" key="2">
    <citation type="journal article" date="2024" name="G3 (Bethesda)">
        <title>The genome of the cryopelagic Antarctic bald notothen, Trematomus borchgrevinki.</title>
        <authorList>
            <person name="Rayamajhi N."/>
            <person name="Rivera-Colon A.G."/>
            <person name="Minhas B.F."/>
            <person name="Cheng C.C."/>
            <person name="Catchen J.M."/>
        </authorList>
    </citation>
    <scope>NUCLEOTIDE SEQUENCE [LARGE SCALE GENOMIC DNA]</scope>
    <source>
        <strain evidence="2">AGRC-2024</strain>
    </source>
</reference>
<name>A0ABD2G9F2_PAGBO</name>
<evidence type="ECO:0000313" key="3">
    <source>
        <dbReference type="Proteomes" id="UP001619887"/>
    </source>
</evidence>
<dbReference type="EMBL" id="JBIYXZ010002081">
    <property type="protein sequence ID" value="KAL3049923.1"/>
    <property type="molecule type" value="Genomic_DNA"/>
</dbReference>
<gene>
    <name evidence="2" type="ORF">OYC64_012062</name>
</gene>
<keyword evidence="3" id="KW-1185">Reference proteome</keyword>
<feature type="region of interest" description="Disordered" evidence="1">
    <location>
        <begin position="66"/>
        <end position="92"/>
    </location>
</feature>
<organism evidence="2 3">
    <name type="scientific">Pagothenia borchgrevinki</name>
    <name type="common">Bald rockcod</name>
    <name type="synonym">Trematomus borchgrevinki</name>
    <dbReference type="NCBI Taxonomy" id="8213"/>
    <lineage>
        <taxon>Eukaryota</taxon>
        <taxon>Metazoa</taxon>
        <taxon>Chordata</taxon>
        <taxon>Craniata</taxon>
        <taxon>Vertebrata</taxon>
        <taxon>Euteleostomi</taxon>
        <taxon>Actinopterygii</taxon>
        <taxon>Neopterygii</taxon>
        <taxon>Teleostei</taxon>
        <taxon>Neoteleostei</taxon>
        <taxon>Acanthomorphata</taxon>
        <taxon>Eupercaria</taxon>
        <taxon>Perciformes</taxon>
        <taxon>Notothenioidei</taxon>
        <taxon>Nototheniidae</taxon>
        <taxon>Pagothenia</taxon>
    </lineage>
</organism>
<evidence type="ECO:0000256" key="1">
    <source>
        <dbReference type="SAM" id="MobiDB-lite"/>
    </source>
</evidence>
<proteinExistence type="predicted"/>
<protein>
    <submittedName>
        <fullName evidence="2">Uncharacterized protein</fullName>
    </submittedName>
</protein>
<dbReference type="AlphaFoldDB" id="A0ABD2G9F2"/>
<reference evidence="2 3" key="1">
    <citation type="journal article" date="2022" name="G3 (Bethesda)">
        <title>Evaluating Illumina-, Nanopore-, and PacBio-based genome assembly strategies with the bald notothen, Trematomus borchgrevinki.</title>
        <authorList>
            <person name="Rayamajhi N."/>
            <person name="Cheng C.C."/>
            <person name="Catchen J.M."/>
        </authorList>
    </citation>
    <scope>NUCLEOTIDE SEQUENCE [LARGE SCALE GENOMIC DNA]</scope>
    <source>
        <strain evidence="2">AGRC-2024</strain>
    </source>
</reference>